<dbReference type="Proteomes" id="UP000198625">
    <property type="component" value="Unassembled WGS sequence"/>
</dbReference>
<evidence type="ECO:0000313" key="9">
    <source>
        <dbReference type="Proteomes" id="UP000198625"/>
    </source>
</evidence>
<dbReference type="EMBL" id="FNQE01000003">
    <property type="protein sequence ID" value="SDY62654.1"/>
    <property type="molecule type" value="Genomic_DNA"/>
</dbReference>
<keyword evidence="5 6" id="KW-0472">Membrane</keyword>
<dbReference type="PANTHER" id="PTHR33885:SF3">
    <property type="entry name" value="PHAGE SHOCK PROTEIN C"/>
    <property type="match status" value="1"/>
</dbReference>
<keyword evidence="9" id="KW-1185">Reference proteome</keyword>
<accession>A0A1H3LFC9</accession>
<dbReference type="STRING" id="415015.SAMN05660462_00500"/>
<evidence type="ECO:0000256" key="2">
    <source>
        <dbReference type="ARBA" id="ARBA00022475"/>
    </source>
</evidence>
<dbReference type="PANTHER" id="PTHR33885">
    <property type="entry name" value="PHAGE SHOCK PROTEIN C"/>
    <property type="match status" value="1"/>
</dbReference>
<feature type="transmembrane region" description="Helical" evidence="6">
    <location>
        <begin position="30"/>
        <end position="57"/>
    </location>
</feature>
<dbReference type="OrthoDB" id="9815286at2"/>
<dbReference type="AlphaFoldDB" id="A0A1H3LFC9"/>
<reference evidence="8 9" key="1">
    <citation type="submission" date="2016-10" db="EMBL/GenBank/DDBJ databases">
        <authorList>
            <person name="de Groot N.N."/>
        </authorList>
    </citation>
    <scope>NUCLEOTIDE SEQUENCE [LARGE SCALE GENOMIC DNA]</scope>
    <source>
        <strain evidence="8 9">DSM 21650</strain>
    </source>
</reference>
<evidence type="ECO:0000256" key="1">
    <source>
        <dbReference type="ARBA" id="ARBA00004162"/>
    </source>
</evidence>
<evidence type="ECO:0000256" key="6">
    <source>
        <dbReference type="SAM" id="Phobius"/>
    </source>
</evidence>
<feature type="transmembrane region" description="Helical" evidence="6">
    <location>
        <begin position="98"/>
        <end position="115"/>
    </location>
</feature>
<proteinExistence type="predicted"/>
<dbReference type="Pfam" id="PF04024">
    <property type="entry name" value="PspC"/>
    <property type="match status" value="1"/>
</dbReference>
<dbReference type="GO" id="GO:0005886">
    <property type="term" value="C:plasma membrane"/>
    <property type="evidence" value="ECO:0007669"/>
    <property type="project" value="UniProtKB-SubCell"/>
</dbReference>
<evidence type="ECO:0000313" key="8">
    <source>
        <dbReference type="EMBL" id="SDY62654.1"/>
    </source>
</evidence>
<evidence type="ECO:0000259" key="7">
    <source>
        <dbReference type="Pfam" id="PF04024"/>
    </source>
</evidence>
<evidence type="ECO:0000256" key="4">
    <source>
        <dbReference type="ARBA" id="ARBA00022989"/>
    </source>
</evidence>
<keyword evidence="2" id="KW-1003">Cell membrane</keyword>
<evidence type="ECO:0000256" key="5">
    <source>
        <dbReference type="ARBA" id="ARBA00023136"/>
    </source>
</evidence>
<dbReference type="InterPro" id="IPR007168">
    <property type="entry name" value="Phageshock_PspC_N"/>
</dbReference>
<protein>
    <submittedName>
        <fullName evidence="8">Phage shock protein C (PspC) family protein</fullName>
    </submittedName>
</protein>
<comment type="subcellular location">
    <subcellularLocation>
        <location evidence="1">Cell membrane</location>
        <topology evidence="1">Single-pass membrane protein</topology>
    </subcellularLocation>
</comment>
<organism evidence="8 9">
    <name type="scientific">Proteiniborus ethanoligenes</name>
    <dbReference type="NCBI Taxonomy" id="415015"/>
    <lineage>
        <taxon>Bacteria</taxon>
        <taxon>Bacillati</taxon>
        <taxon>Bacillota</taxon>
        <taxon>Clostridia</taxon>
        <taxon>Eubacteriales</taxon>
        <taxon>Proteiniborus</taxon>
    </lineage>
</organism>
<feature type="transmembrane region" description="Helical" evidence="6">
    <location>
        <begin position="121"/>
        <end position="138"/>
    </location>
</feature>
<name>A0A1H3LFC9_9FIRM</name>
<sequence>MDKRLYRSRDNRIISGVCGGFADYFQMDPVIVRLICVLLFFAKAIGVLAYLLCMIIIPEAPLGYRKEEHGGNINSDSTQWYTQNNQKSEKDYERNRRIFGLILIGLGVFVFARKLFVWFDYVNFGGILLVLVGLYIIFKGRGGTGNEEK</sequence>
<dbReference type="InterPro" id="IPR052027">
    <property type="entry name" value="PspC"/>
</dbReference>
<dbReference type="RefSeq" id="WP_091726747.1">
    <property type="nucleotide sequence ID" value="NZ_FNQE01000003.1"/>
</dbReference>
<evidence type="ECO:0000256" key="3">
    <source>
        <dbReference type="ARBA" id="ARBA00022692"/>
    </source>
</evidence>
<feature type="domain" description="Phage shock protein PspC N-terminal" evidence="7">
    <location>
        <begin position="3"/>
        <end position="60"/>
    </location>
</feature>
<keyword evidence="3 6" id="KW-0812">Transmembrane</keyword>
<keyword evidence="4 6" id="KW-1133">Transmembrane helix</keyword>
<gene>
    <name evidence="8" type="ORF">SAMN05660462_00500</name>
</gene>